<reference evidence="2 3" key="1">
    <citation type="submission" date="2020-05" db="EMBL/GenBank/DDBJ databases">
        <title>Complete genome sequence of Hymenobacter sp. TS19 in Coasted Sand Dune.</title>
        <authorList>
            <person name="Lee J.-H."/>
            <person name="Jung J.-H."/>
            <person name="Jeong S."/>
            <person name="Zhao L."/>
            <person name="Kim M.-K."/>
            <person name="Seo H.-S."/>
            <person name="Lim S."/>
        </authorList>
    </citation>
    <scope>NUCLEOTIDE SEQUENCE [LARGE SCALE GENOMIC DNA]</scope>
    <source>
        <strain evidence="2 3">TS19</strain>
    </source>
</reference>
<evidence type="ECO:0000313" key="3">
    <source>
        <dbReference type="Proteomes" id="UP000501623"/>
    </source>
</evidence>
<protein>
    <submittedName>
        <fullName evidence="2">Uncharacterized protein</fullName>
    </submittedName>
</protein>
<organism evidence="2 3">
    <name type="scientific">Hymenobacter taeanensis</name>
    <dbReference type="NCBI Taxonomy" id="2735321"/>
    <lineage>
        <taxon>Bacteria</taxon>
        <taxon>Pseudomonadati</taxon>
        <taxon>Bacteroidota</taxon>
        <taxon>Cytophagia</taxon>
        <taxon>Cytophagales</taxon>
        <taxon>Hymenobacteraceae</taxon>
        <taxon>Hymenobacter</taxon>
    </lineage>
</organism>
<proteinExistence type="predicted"/>
<dbReference type="AlphaFoldDB" id="A0A6M6BG78"/>
<evidence type="ECO:0000256" key="1">
    <source>
        <dbReference type="SAM" id="SignalP"/>
    </source>
</evidence>
<evidence type="ECO:0000313" key="2">
    <source>
        <dbReference type="EMBL" id="QJX46992.1"/>
    </source>
</evidence>
<gene>
    <name evidence="2" type="ORF">HMJ29_08615</name>
</gene>
<dbReference type="RefSeq" id="WP_171591090.1">
    <property type="nucleotide sequence ID" value="NZ_CP053538.1"/>
</dbReference>
<name>A0A6M6BG78_9BACT</name>
<keyword evidence="3" id="KW-1185">Reference proteome</keyword>
<feature type="signal peptide" evidence="1">
    <location>
        <begin position="1"/>
        <end position="23"/>
    </location>
</feature>
<feature type="chain" id="PRO_5026739092" evidence="1">
    <location>
        <begin position="24"/>
        <end position="222"/>
    </location>
</feature>
<keyword evidence="1" id="KW-0732">Signal</keyword>
<sequence length="222" mass="25020">MNIFLQRTLGLCFWLTATSAAYAQEIPVSADTTQNFNGYALGKVLTPEGRTVRVYVPVSWEGFHKVLPFYDVPPDSRPRPATKFISVDKVKHMRVQGLYSETLYLNGKSERVLAPRLLDGPVELFTLSETNSIPIPIPIGGAAIAMLPGATYVNNRWYLRREGQPLVQVSRGKFKEQLVAYMHDAPDLAAKIIAGHPDYRYQDMIRIIQEYNSWLTTTSTAR</sequence>
<dbReference type="Proteomes" id="UP000501623">
    <property type="component" value="Chromosome"/>
</dbReference>
<dbReference type="KEGG" id="hts:HMJ29_08615"/>
<accession>A0A6M6BG78</accession>
<dbReference type="EMBL" id="CP053538">
    <property type="protein sequence ID" value="QJX46992.1"/>
    <property type="molecule type" value="Genomic_DNA"/>
</dbReference>